<dbReference type="SMART" id="SM01296">
    <property type="entry name" value="N2227"/>
    <property type="match status" value="1"/>
</dbReference>
<dbReference type="InterPro" id="IPR036867">
    <property type="entry name" value="R3H_dom_sf"/>
</dbReference>
<feature type="compositionally biased region" description="Low complexity" evidence="6">
    <location>
        <begin position="618"/>
        <end position="630"/>
    </location>
</feature>
<keyword evidence="8" id="KW-1185">Reference proteome</keyword>
<comment type="caution">
    <text evidence="7">The sequence shown here is derived from an EMBL/GenBank/DDBJ whole genome shotgun (WGS) entry which is preliminary data.</text>
</comment>
<dbReference type="SUPFAM" id="SSF82708">
    <property type="entry name" value="R3H domain"/>
    <property type="match status" value="1"/>
</dbReference>
<organism evidence="7 8">
    <name type="scientific">Paratrimastix pyriformis</name>
    <dbReference type="NCBI Taxonomy" id="342808"/>
    <lineage>
        <taxon>Eukaryota</taxon>
        <taxon>Metamonada</taxon>
        <taxon>Preaxostyla</taxon>
        <taxon>Paratrimastigidae</taxon>
        <taxon>Paratrimastix</taxon>
    </lineage>
</organism>
<feature type="region of interest" description="Disordered" evidence="6">
    <location>
        <begin position="528"/>
        <end position="559"/>
    </location>
</feature>
<feature type="compositionally biased region" description="Basic and acidic residues" evidence="6">
    <location>
        <begin position="540"/>
        <end position="550"/>
    </location>
</feature>
<dbReference type="EC" id="2.1.1.22" evidence="2"/>
<keyword evidence="4" id="KW-0808">Transferase</keyword>
<dbReference type="Pfam" id="PF07942">
    <property type="entry name" value="CARME"/>
    <property type="match status" value="1"/>
</dbReference>
<evidence type="ECO:0000256" key="4">
    <source>
        <dbReference type="ARBA" id="ARBA00022679"/>
    </source>
</evidence>
<dbReference type="PANTHER" id="PTHR12303">
    <property type="entry name" value="CARNOSINE N-METHYLTRANSFERASE"/>
    <property type="match status" value="1"/>
</dbReference>
<evidence type="ECO:0000313" key="8">
    <source>
        <dbReference type="Proteomes" id="UP001141327"/>
    </source>
</evidence>
<dbReference type="EMBL" id="JAPMOS010000095">
    <property type="protein sequence ID" value="KAJ4455719.1"/>
    <property type="molecule type" value="Genomic_DNA"/>
</dbReference>
<evidence type="ECO:0000256" key="6">
    <source>
        <dbReference type="SAM" id="MobiDB-lite"/>
    </source>
</evidence>
<dbReference type="PANTHER" id="PTHR12303:SF6">
    <property type="entry name" value="CARNOSINE N-METHYLTRANSFERASE"/>
    <property type="match status" value="1"/>
</dbReference>
<feature type="region of interest" description="Disordered" evidence="6">
    <location>
        <begin position="607"/>
        <end position="645"/>
    </location>
</feature>
<gene>
    <name evidence="7" type="ORF">PAPYR_9280</name>
</gene>
<dbReference type="CDD" id="cd02325">
    <property type="entry name" value="R3H"/>
    <property type="match status" value="1"/>
</dbReference>
<dbReference type="Gene3D" id="3.40.50.150">
    <property type="entry name" value="Vaccinia Virus protein VP39"/>
    <property type="match status" value="1"/>
</dbReference>
<evidence type="ECO:0000256" key="3">
    <source>
        <dbReference type="ARBA" id="ARBA00022603"/>
    </source>
</evidence>
<comment type="similarity">
    <text evidence="1">Belongs to the carnosine N-methyltransferase family.</text>
</comment>
<reference evidence="7" key="1">
    <citation type="journal article" date="2022" name="bioRxiv">
        <title>Genomics of Preaxostyla Flagellates Illuminates Evolutionary Transitions and the Path Towards Mitochondrial Loss.</title>
        <authorList>
            <person name="Novak L.V.F."/>
            <person name="Treitli S.C."/>
            <person name="Pyrih J."/>
            <person name="Halakuc P."/>
            <person name="Pipaliya S.V."/>
            <person name="Vacek V."/>
            <person name="Brzon O."/>
            <person name="Soukal P."/>
            <person name="Eme L."/>
            <person name="Dacks J.B."/>
            <person name="Karnkowska A."/>
            <person name="Elias M."/>
            <person name="Hampl V."/>
        </authorList>
    </citation>
    <scope>NUCLEOTIDE SEQUENCE</scope>
    <source>
        <strain evidence="7">RCP-MX</strain>
    </source>
</reference>
<dbReference type="SUPFAM" id="SSF53335">
    <property type="entry name" value="S-adenosyl-L-methionine-dependent methyltransferases"/>
    <property type="match status" value="1"/>
</dbReference>
<sequence length="741" mass="84220">MQALLPHRRERLARVKLAVLQNAEFLRAVAEPHYGNDPPDPRTVSVSGWNFEKVRSTLKQFVREWSSDGREERRLCIDPLVAELRQRLPVPDRTDPARPCVLVPGAGLGRLVWELAHAGYRTQGNEFSYFMLLASDHLLNRVEGTEAVTLYPYLQACNIFNGEDMIRPIRVPDVDMHTVPEGWDMSMVAGEFLEVYHHHVDRWDGMVTSFFLDTAHNVIEYVRVIHRMMKPGGVWVNMGPLLWHYEGMEGEASLELSFDEVREIIRQIGFTFVKEERIRTPYTDDSRSMMHVVYDTVLFVAIKNPVPAAAAPAPAVQVSDASTTEPPVQLPLVTPDLVPNFPAKLLSPVFRTTVAWRQDQNPLDLLTQQALAISNTSRIFLLLLLPTRLEPPAPRVPTTQDSDFSDQYEYNSATDQFEFSEATASRLRAQRRKLYKIKYPHGHPGSRKHTRYLNELLGADRDAPLDEDELVELLRDHYAPRSMFHLFYGEGKSAHERNRLWSMWAPLLSCTFEQQTVYLKELGVLPSDDVESSTGSSGDEVAKPGEEPRAVRRSRRRKQHHIYHITKPLRIVMKREPDPAFVESVEVEILGYLKNASEIINAARDANRARRHQERAAQRAAPAPAATAPSQPVPPEIEMGQEDEAEDAVPPPAFREEVPHIPALVLPATDAFHRLLVHGVAQYYNLQSNSEETPEGHVTRITGVCEELPPITVSEYLALRHQLLPLQPFLFRQKVESNKNT</sequence>
<dbReference type="InterPro" id="IPR029063">
    <property type="entry name" value="SAM-dependent_MTases_sf"/>
</dbReference>
<keyword evidence="3" id="KW-0489">Methyltransferase</keyword>
<dbReference type="InterPro" id="IPR012901">
    <property type="entry name" value="CARME"/>
</dbReference>
<accession>A0ABQ8UEG2</accession>
<protein>
    <recommendedName>
        <fullName evidence="2">carnosine N-methyltransferase</fullName>
        <ecNumber evidence="2">2.1.1.22</ecNumber>
    </recommendedName>
</protein>
<name>A0ABQ8UEG2_9EUKA</name>
<dbReference type="Proteomes" id="UP001141327">
    <property type="component" value="Unassembled WGS sequence"/>
</dbReference>
<dbReference type="Gene3D" id="3.30.1370.50">
    <property type="entry name" value="R3H-like domain"/>
    <property type="match status" value="1"/>
</dbReference>
<evidence type="ECO:0000256" key="2">
    <source>
        <dbReference type="ARBA" id="ARBA00012003"/>
    </source>
</evidence>
<proteinExistence type="inferred from homology"/>
<evidence type="ECO:0000256" key="1">
    <source>
        <dbReference type="ARBA" id="ARBA00010086"/>
    </source>
</evidence>
<evidence type="ECO:0000313" key="7">
    <source>
        <dbReference type="EMBL" id="KAJ4455719.1"/>
    </source>
</evidence>
<keyword evidence="5" id="KW-0949">S-adenosyl-L-methionine</keyword>
<evidence type="ECO:0000256" key="5">
    <source>
        <dbReference type="ARBA" id="ARBA00022691"/>
    </source>
</evidence>